<evidence type="ECO:0000313" key="2">
    <source>
        <dbReference type="EMBL" id="KAL1269816.1"/>
    </source>
</evidence>
<reference evidence="2 3" key="1">
    <citation type="submission" date="2023-09" db="EMBL/GenBank/DDBJ databases">
        <authorList>
            <person name="Wang M."/>
        </authorList>
    </citation>
    <scope>NUCLEOTIDE SEQUENCE [LARGE SCALE GENOMIC DNA]</scope>
    <source>
        <strain evidence="2">GT-2023</strain>
        <tissue evidence="2">Liver</tissue>
    </source>
</reference>
<accession>A0ABR3MYX4</accession>
<evidence type="ECO:0000313" key="3">
    <source>
        <dbReference type="Proteomes" id="UP001558613"/>
    </source>
</evidence>
<dbReference type="EMBL" id="JAYMGO010000008">
    <property type="protein sequence ID" value="KAL1269816.1"/>
    <property type="molecule type" value="Genomic_DNA"/>
</dbReference>
<evidence type="ECO:0000256" key="1">
    <source>
        <dbReference type="SAM" id="MobiDB-lite"/>
    </source>
</evidence>
<protein>
    <submittedName>
        <fullName evidence="2">Uncharacterized protein</fullName>
    </submittedName>
</protein>
<feature type="region of interest" description="Disordered" evidence="1">
    <location>
        <begin position="25"/>
        <end position="54"/>
    </location>
</feature>
<name>A0ABR3MYX4_9TELE</name>
<sequence>MLRVVQQVKGVWRASPLTRERRVYPERAQASPGLRSLRALPNKSGETAGCQHSYRPSLSPPVAHPFGLQFAQFIAPVYLAQSAISARRLQWKNGEARVSQPC</sequence>
<dbReference type="Proteomes" id="UP001558613">
    <property type="component" value="Unassembled WGS sequence"/>
</dbReference>
<keyword evidence="3" id="KW-1185">Reference proteome</keyword>
<proteinExistence type="predicted"/>
<organism evidence="2 3">
    <name type="scientific">Cirrhinus molitorella</name>
    <name type="common">mud carp</name>
    <dbReference type="NCBI Taxonomy" id="172907"/>
    <lineage>
        <taxon>Eukaryota</taxon>
        <taxon>Metazoa</taxon>
        <taxon>Chordata</taxon>
        <taxon>Craniata</taxon>
        <taxon>Vertebrata</taxon>
        <taxon>Euteleostomi</taxon>
        <taxon>Actinopterygii</taxon>
        <taxon>Neopterygii</taxon>
        <taxon>Teleostei</taxon>
        <taxon>Ostariophysi</taxon>
        <taxon>Cypriniformes</taxon>
        <taxon>Cyprinidae</taxon>
        <taxon>Labeoninae</taxon>
        <taxon>Labeonini</taxon>
        <taxon>Cirrhinus</taxon>
    </lineage>
</organism>
<gene>
    <name evidence="2" type="ORF">QQF64_032105</name>
</gene>
<comment type="caution">
    <text evidence="2">The sequence shown here is derived from an EMBL/GenBank/DDBJ whole genome shotgun (WGS) entry which is preliminary data.</text>
</comment>